<reference evidence="3" key="2">
    <citation type="submission" date="2020-05" db="UniProtKB">
        <authorList>
            <consortium name="EnsemblMetazoa"/>
        </authorList>
    </citation>
    <scope>IDENTIFICATION</scope>
</reference>
<keyword evidence="4" id="KW-1185">Reference proteome</keyword>
<feature type="chain" id="PRO_5001783627" description="Secreted protein" evidence="1">
    <location>
        <begin position="25"/>
        <end position="218"/>
    </location>
</feature>
<dbReference type="VEuPathDB" id="VectorBase:ASIS013126"/>
<dbReference type="Proteomes" id="UP000030765">
    <property type="component" value="Unassembled WGS sequence"/>
</dbReference>
<protein>
    <recommendedName>
        <fullName evidence="5">Secreted protein</fullName>
    </recommendedName>
</protein>
<evidence type="ECO:0008006" key="5">
    <source>
        <dbReference type="Google" id="ProtNLM"/>
    </source>
</evidence>
<dbReference type="EMBL" id="ATLV01012391">
    <property type="status" value="NOT_ANNOTATED_CDS"/>
    <property type="molecule type" value="Genomic_DNA"/>
</dbReference>
<dbReference type="VEuPathDB" id="VectorBase:ASIC003862"/>
<evidence type="ECO:0000313" key="4">
    <source>
        <dbReference type="Proteomes" id="UP000030765"/>
    </source>
</evidence>
<reference evidence="2 4" key="1">
    <citation type="journal article" date="2014" name="BMC Genomics">
        <title>Genome sequence of Anopheles sinensis provides insight into genetics basis of mosquito competence for malaria parasites.</title>
        <authorList>
            <person name="Zhou D."/>
            <person name="Zhang D."/>
            <person name="Ding G."/>
            <person name="Shi L."/>
            <person name="Hou Q."/>
            <person name="Ye Y."/>
            <person name="Xu Y."/>
            <person name="Zhou H."/>
            <person name="Xiong C."/>
            <person name="Li S."/>
            <person name="Yu J."/>
            <person name="Hong S."/>
            <person name="Yu X."/>
            <person name="Zou P."/>
            <person name="Chen C."/>
            <person name="Chang X."/>
            <person name="Wang W."/>
            <person name="Lv Y."/>
            <person name="Sun Y."/>
            <person name="Ma L."/>
            <person name="Shen B."/>
            <person name="Zhu C."/>
        </authorList>
    </citation>
    <scope>NUCLEOTIDE SEQUENCE [LARGE SCALE GENOMIC DNA]</scope>
</reference>
<feature type="signal peptide" evidence="1">
    <location>
        <begin position="1"/>
        <end position="24"/>
    </location>
</feature>
<sequence>MKLTSIVLSVILVCAIVGLDTVDCNRRDVLKAFLPLKTTGGKQQRKLLSGGSELLVTVQSELILAQEPYIQQTIDEEANILDSLAVVSNAACASYVQTGTDALMTLAGIAFGNCVAKIDDEMFAGLFPAQDSADRQAYAQASLLSSIRGVNILTDPDTVQARIESKLSSPAVIEGLGAIGDVSADLRAALQDCLTNARALLKPSLQTASTQVNAICVK</sequence>
<evidence type="ECO:0000313" key="2">
    <source>
        <dbReference type="EMBL" id="KFB36712.1"/>
    </source>
</evidence>
<name>A0A084VFG8_ANOSI</name>
<gene>
    <name evidence="2" type="ORF">ZHAS_00003862</name>
</gene>
<dbReference type="EnsemblMetazoa" id="ASIC003862-RA">
    <property type="protein sequence ID" value="ASIC003862-PA"/>
    <property type="gene ID" value="ASIC003862"/>
</dbReference>
<organism evidence="2">
    <name type="scientific">Anopheles sinensis</name>
    <name type="common">Mosquito</name>
    <dbReference type="NCBI Taxonomy" id="74873"/>
    <lineage>
        <taxon>Eukaryota</taxon>
        <taxon>Metazoa</taxon>
        <taxon>Ecdysozoa</taxon>
        <taxon>Arthropoda</taxon>
        <taxon>Hexapoda</taxon>
        <taxon>Insecta</taxon>
        <taxon>Pterygota</taxon>
        <taxon>Neoptera</taxon>
        <taxon>Endopterygota</taxon>
        <taxon>Diptera</taxon>
        <taxon>Nematocera</taxon>
        <taxon>Culicoidea</taxon>
        <taxon>Culicidae</taxon>
        <taxon>Anophelinae</taxon>
        <taxon>Anopheles</taxon>
    </lineage>
</organism>
<evidence type="ECO:0000256" key="1">
    <source>
        <dbReference type="SAM" id="SignalP"/>
    </source>
</evidence>
<evidence type="ECO:0000313" key="3">
    <source>
        <dbReference type="EnsemblMetazoa" id="ASIC003862-PA"/>
    </source>
</evidence>
<keyword evidence="1" id="KW-0732">Signal</keyword>
<dbReference type="OrthoDB" id="7734130at2759"/>
<dbReference type="EMBL" id="KE524787">
    <property type="protein sequence ID" value="KFB36712.1"/>
    <property type="molecule type" value="Genomic_DNA"/>
</dbReference>
<dbReference type="AlphaFoldDB" id="A0A084VFG8"/>
<proteinExistence type="predicted"/>
<accession>A0A084VFG8</accession>